<dbReference type="Proteomes" id="UP000617628">
    <property type="component" value="Unassembled WGS sequence"/>
</dbReference>
<evidence type="ECO:0000313" key="7">
    <source>
        <dbReference type="EMBL" id="MBK1880055.1"/>
    </source>
</evidence>
<dbReference type="Gene3D" id="3.40.720.10">
    <property type="entry name" value="Alkaline Phosphatase, subunit A"/>
    <property type="match status" value="1"/>
</dbReference>
<feature type="chain" id="PRO_5037673061" evidence="5">
    <location>
        <begin position="23"/>
        <end position="534"/>
    </location>
</feature>
<protein>
    <submittedName>
        <fullName evidence="7">Sulfatase-like hydrolase/transferase</fullName>
    </submittedName>
</protein>
<comment type="caution">
    <text evidence="7">The sequence shown here is derived from an EMBL/GenBank/DDBJ whole genome shotgun (WGS) entry which is preliminary data.</text>
</comment>
<dbReference type="PANTHER" id="PTHR42693">
    <property type="entry name" value="ARYLSULFATASE FAMILY MEMBER"/>
    <property type="match status" value="1"/>
</dbReference>
<dbReference type="PROSITE" id="PS00149">
    <property type="entry name" value="SULFATASE_2"/>
    <property type="match status" value="1"/>
</dbReference>
<dbReference type="SUPFAM" id="SSF53649">
    <property type="entry name" value="Alkaline phosphatase-like"/>
    <property type="match status" value="1"/>
</dbReference>
<keyword evidence="2" id="KW-0479">Metal-binding</keyword>
<sequence length="534" mass="58586">MFSPIRLAHLALSIVISLYTAALSSASQGDERPNIVIIYGDDVGFADVSVNVEDGGNTSLPRILTPNLDKVAGEGLNFTDAHSSAATCTPSRYSLLTGVHAFRKGVAIAPPNAPSLITTDMLTLPAMLKRAGYRTGIVGKWHLGIGEKGVGPDWNGALKPGPLELGFDSAYILPTTNDRVPCVYVDGHYVENYDPEDPIYVGDTLEEVQMPGSTQYPNARELNPKEKFYKSVVNGIGRIGYMSGGKAALWDDYTSTDVFVGKAIDFIEESKDKPFFLFYSAQDIHIPNAPNERFQGQTNLGARGDAMVQLDWAVGEIVNSLEQYGLRENTILVFTSDNGPTHHADAYSQTEIISLYSPHAGDGHDASGKWRGGKYEIYEGATRVPLMISWPKRVDPATTDALVNQIDFIASFSRLLRIDLAEDEAQDSRDTLDAFLGKDLKGLEYTIEEGRGIALRFGDWKYIPAKKIRGQTGFWPEEESLFDLSKDPGEQVNVIAQYPELAGELASHLEKIRKSKGVRELDRRRGTVTALTSE</sequence>
<accession>A0A934VTG8</accession>
<evidence type="ECO:0000256" key="3">
    <source>
        <dbReference type="ARBA" id="ARBA00022801"/>
    </source>
</evidence>
<feature type="domain" description="Sulfatase N-terminal" evidence="6">
    <location>
        <begin position="33"/>
        <end position="416"/>
    </location>
</feature>
<dbReference type="PROSITE" id="PS00523">
    <property type="entry name" value="SULFATASE_1"/>
    <property type="match status" value="1"/>
</dbReference>
<dbReference type="AlphaFoldDB" id="A0A934VTG8"/>
<evidence type="ECO:0000256" key="4">
    <source>
        <dbReference type="ARBA" id="ARBA00022837"/>
    </source>
</evidence>
<feature type="signal peptide" evidence="5">
    <location>
        <begin position="1"/>
        <end position="22"/>
    </location>
</feature>
<keyword evidence="3 7" id="KW-0378">Hydrolase</keyword>
<evidence type="ECO:0000259" key="6">
    <source>
        <dbReference type="Pfam" id="PF00884"/>
    </source>
</evidence>
<proteinExistence type="inferred from homology"/>
<dbReference type="PANTHER" id="PTHR42693:SF53">
    <property type="entry name" value="ENDO-4-O-SULFATASE"/>
    <property type="match status" value="1"/>
</dbReference>
<dbReference type="GO" id="GO:0046872">
    <property type="term" value="F:metal ion binding"/>
    <property type="evidence" value="ECO:0007669"/>
    <property type="project" value="UniProtKB-KW"/>
</dbReference>
<keyword evidence="8" id="KW-1185">Reference proteome</keyword>
<name>A0A934VTG8_9BACT</name>
<evidence type="ECO:0000256" key="2">
    <source>
        <dbReference type="ARBA" id="ARBA00022723"/>
    </source>
</evidence>
<gene>
    <name evidence="7" type="ORF">JIN87_24435</name>
</gene>
<dbReference type="Pfam" id="PF00884">
    <property type="entry name" value="Sulfatase"/>
    <property type="match status" value="1"/>
</dbReference>
<dbReference type="InterPro" id="IPR000917">
    <property type="entry name" value="Sulfatase_N"/>
</dbReference>
<dbReference type="GO" id="GO:0004065">
    <property type="term" value="F:arylsulfatase activity"/>
    <property type="evidence" value="ECO:0007669"/>
    <property type="project" value="TreeGrafter"/>
</dbReference>
<dbReference type="InterPro" id="IPR017850">
    <property type="entry name" value="Alkaline_phosphatase_core_sf"/>
</dbReference>
<keyword evidence="5" id="KW-0732">Signal</keyword>
<dbReference type="InterPro" id="IPR050738">
    <property type="entry name" value="Sulfatase"/>
</dbReference>
<evidence type="ECO:0000313" key="8">
    <source>
        <dbReference type="Proteomes" id="UP000617628"/>
    </source>
</evidence>
<dbReference type="InterPro" id="IPR024607">
    <property type="entry name" value="Sulfatase_CS"/>
</dbReference>
<evidence type="ECO:0000256" key="5">
    <source>
        <dbReference type="SAM" id="SignalP"/>
    </source>
</evidence>
<organism evidence="7 8">
    <name type="scientific">Pelagicoccus mobilis</name>
    <dbReference type="NCBI Taxonomy" id="415221"/>
    <lineage>
        <taxon>Bacteria</taxon>
        <taxon>Pseudomonadati</taxon>
        <taxon>Verrucomicrobiota</taxon>
        <taxon>Opitutia</taxon>
        <taxon>Puniceicoccales</taxon>
        <taxon>Pelagicoccaceae</taxon>
        <taxon>Pelagicoccus</taxon>
    </lineage>
</organism>
<keyword evidence="4" id="KW-0106">Calcium</keyword>
<reference evidence="7" key="1">
    <citation type="submission" date="2021-01" db="EMBL/GenBank/DDBJ databases">
        <title>Modified the classification status of verrucomicrobia.</title>
        <authorList>
            <person name="Feng X."/>
        </authorList>
    </citation>
    <scope>NUCLEOTIDE SEQUENCE</scope>
    <source>
        <strain evidence="7">KCTC 13126</strain>
    </source>
</reference>
<dbReference type="RefSeq" id="WP_200358580.1">
    <property type="nucleotide sequence ID" value="NZ_JAENIL010000069.1"/>
</dbReference>
<dbReference type="Gene3D" id="3.30.1120.10">
    <property type="match status" value="1"/>
</dbReference>
<evidence type="ECO:0000256" key="1">
    <source>
        <dbReference type="ARBA" id="ARBA00008779"/>
    </source>
</evidence>
<dbReference type="EMBL" id="JAENIL010000069">
    <property type="protein sequence ID" value="MBK1880055.1"/>
    <property type="molecule type" value="Genomic_DNA"/>
</dbReference>
<comment type="similarity">
    <text evidence="1">Belongs to the sulfatase family.</text>
</comment>